<dbReference type="EMBL" id="JACHNZ010000052">
    <property type="protein sequence ID" value="MBB4633687.1"/>
    <property type="molecule type" value="Genomic_DNA"/>
</dbReference>
<dbReference type="RefSeq" id="WP_184071513.1">
    <property type="nucleotide sequence ID" value="NZ_JACHNZ010000052.1"/>
</dbReference>
<name>A0A7W7B476_9SPHN</name>
<protein>
    <recommendedName>
        <fullName evidence="4">DUF2497 domain-containing protein</fullName>
    </recommendedName>
</protein>
<dbReference type="Pfam" id="PF10691">
    <property type="entry name" value="DUF2497"/>
    <property type="match status" value="1"/>
</dbReference>
<gene>
    <name evidence="2" type="ORF">GGQ98_003336</name>
</gene>
<evidence type="ECO:0008006" key="4">
    <source>
        <dbReference type="Google" id="ProtNLM"/>
    </source>
</evidence>
<organism evidence="2 3">
    <name type="scientific">Sphingosinicella soli</name>
    <dbReference type="NCBI Taxonomy" id="333708"/>
    <lineage>
        <taxon>Bacteria</taxon>
        <taxon>Pseudomonadati</taxon>
        <taxon>Pseudomonadota</taxon>
        <taxon>Alphaproteobacteria</taxon>
        <taxon>Sphingomonadales</taxon>
        <taxon>Sphingosinicellaceae</taxon>
        <taxon>Sphingosinicella</taxon>
    </lineage>
</organism>
<evidence type="ECO:0000256" key="1">
    <source>
        <dbReference type="SAM" id="MobiDB-lite"/>
    </source>
</evidence>
<dbReference type="Proteomes" id="UP000566324">
    <property type="component" value="Unassembled WGS sequence"/>
</dbReference>
<dbReference type="InterPro" id="IPR019632">
    <property type="entry name" value="DUF2497"/>
</dbReference>
<evidence type="ECO:0000313" key="3">
    <source>
        <dbReference type="Proteomes" id="UP000566324"/>
    </source>
</evidence>
<accession>A0A7W7B476</accession>
<sequence>MAGKPEPTMEEILASIRRIIAEDDGERVRAPDPEPEYDDEDAPRDAQGAPFEAEPSAVLELSAEAQSAVSEAVQAKASESFSALSSMRLNGDGSGPETLEGLVRELLQPMLKTWLDANLPEIVEQMVAREIARITRK</sequence>
<evidence type="ECO:0000313" key="2">
    <source>
        <dbReference type="EMBL" id="MBB4633687.1"/>
    </source>
</evidence>
<feature type="region of interest" description="Disordered" evidence="1">
    <location>
        <begin position="20"/>
        <end position="56"/>
    </location>
</feature>
<proteinExistence type="predicted"/>
<comment type="caution">
    <text evidence="2">The sequence shown here is derived from an EMBL/GenBank/DDBJ whole genome shotgun (WGS) entry which is preliminary data.</text>
</comment>
<reference evidence="2 3" key="1">
    <citation type="submission" date="2020-08" db="EMBL/GenBank/DDBJ databases">
        <title>Genomic Encyclopedia of Type Strains, Phase IV (KMG-IV): sequencing the most valuable type-strain genomes for metagenomic binning, comparative biology and taxonomic classification.</title>
        <authorList>
            <person name="Goeker M."/>
        </authorList>
    </citation>
    <scope>NUCLEOTIDE SEQUENCE [LARGE SCALE GENOMIC DNA]</scope>
    <source>
        <strain evidence="2 3">DSM 17328</strain>
    </source>
</reference>
<feature type="compositionally biased region" description="Acidic residues" evidence="1">
    <location>
        <begin position="33"/>
        <end position="42"/>
    </location>
</feature>
<keyword evidence="3" id="KW-1185">Reference proteome</keyword>
<dbReference type="AlphaFoldDB" id="A0A7W7B476"/>